<dbReference type="PANTHER" id="PTHR15605">
    <property type="entry name" value="KINESIN-ASSOCIATED PROTEINS"/>
    <property type="match status" value="1"/>
</dbReference>
<dbReference type="InterPro" id="IPR008658">
    <property type="entry name" value="KAP3"/>
</dbReference>
<dbReference type="EMBL" id="JAHRIO010060209">
    <property type="protein sequence ID" value="MEQ2177607.1"/>
    <property type="molecule type" value="Genomic_DNA"/>
</dbReference>
<dbReference type="Proteomes" id="UP001476798">
    <property type="component" value="Unassembled WGS sequence"/>
</dbReference>
<evidence type="ECO:0000313" key="2">
    <source>
        <dbReference type="Proteomes" id="UP001476798"/>
    </source>
</evidence>
<dbReference type="SMART" id="SM01297">
    <property type="entry name" value="KAP"/>
    <property type="match status" value="1"/>
</dbReference>
<organism evidence="1 2">
    <name type="scientific">Goodea atripinnis</name>
    <dbReference type="NCBI Taxonomy" id="208336"/>
    <lineage>
        <taxon>Eukaryota</taxon>
        <taxon>Metazoa</taxon>
        <taxon>Chordata</taxon>
        <taxon>Craniata</taxon>
        <taxon>Vertebrata</taxon>
        <taxon>Euteleostomi</taxon>
        <taxon>Actinopterygii</taxon>
        <taxon>Neopterygii</taxon>
        <taxon>Teleostei</taxon>
        <taxon>Neoteleostei</taxon>
        <taxon>Acanthomorphata</taxon>
        <taxon>Ovalentaria</taxon>
        <taxon>Atherinomorphae</taxon>
        <taxon>Cyprinodontiformes</taxon>
        <taxon>Goodeidae</taxon>
        <taxon>Goodea</taxon>
    </lineage>
</organism>
<dbReference type="PANTHER" id="PTHR15605:SF2">
    <property type="entry name" value="KINESIN-ASSOCIATED PROTEIN 3"/>
    <property type="match status" value="1"/>
</dbReference>
<reference evidence="1 2" key="1">
    <citation type="submission" date="2021-06" db="EMBL/GenBank/DDBJ databases">
        <authorList>
            <person name="Palmer J.M."/>
        </authorList>
    </citation>
    <scope>NUCLEOTIDE SEQUENCE [LARGE SCALE GENOMIC DNA]</scope>
    <source>
        <strain evidence="1 2">GA_2019</strain>
        <tissue evidence="1">Muscle</tissue>
    </source>
</reference>
<accession>A0ABV0P1T5</accession>
<protein>
    <submittedName>
        <fullName evidence="1">Kinesin-associated protein 3</fullName>
    </submittedName>
</protein>
<name>A0ABV0P1T5_9TELE</name>
<comment type="caution">
    <text evidence="1">The sequence shown here is derived from an EMBL/GenBank/DDBJ whole genome shotgun (WGS) entry which is preliminary data.</text>
</comment>
<keyword evidence="2" id="KW-1185">Reference proteome</keyword>
<evidence type="ECO:0000313" key="1">
    <source>
        <dbReference type="EMBL" id="MEQ2177607.1"/>
    </source>
</evidence>
<proteinExistence type="predicted"/>
<dbReference type="Pfam" id="PF05804">
    <property type="entry name" value="KAP"/>
    <property type="match status" value="1"/>
</dbReference>
<gene>
    <name evidence="1" type="primary">KIFAP3</name>
    <name evidence="1" type="ORF">GOODEAATRI_005297</name>
</gene>
<sequence length="241" mass="28153">MGEPMVGERKECQKIIRLKSLNADTDTSSLAQKVVEECHLIHQSKLPEVEQLLFYLQNRKQTNDYQEKKSISPQDFRPYAGVELDEEASISSIDEYVELLYEDLQEKIRGAMLIFQLARNKDNLEELMQHEIALGALARLLREDWKQSVDLATTIVYVFFCFSSFSQFHSLVTHFKIGALCMNIIEHELKRFELWQDELQKKKKAYILPVLQQSSAPVLMFSCRSEILNWLHVRNSPRTKI</sequence>